<proteinExistence type="predicted"/>
<keyword evidence="4" id="KW-1185">Reference proteome</keyword>
<gene>
    <name evidence="3" type="ORF">PPENT_87.1.T0100423</name>
</gene>
<feature type="coiled-coil region" evidence="1">
    <location>
        <begin position="6"/>
        <end position="51"/>
    </location>
</feature>
<evidence type="ECO:0000313" key="3">
    <source>
        <dbReference type="EMBL" id="CAD8142018.1"/>
    </source>
</evidence>
<evidence type="ECO:0000256" key="1">
    <source>
        <dbReference type="SAM" id="Coils"/>
    </source>
</evidence>
<dbReference type="EMBL" id="CAJJDO010000010">
    <property type="protein sequence ID" value="CAD8142018.1"/>
    <property type="molecule type" value="Genomic_DNA"/>
</dbReference>
<organism evidence="3 4">
    <name type="scientific">Paramecium pentaurelia</name>
    <dbReference type="NCBI Taxonomy" id="43138"/>
    <lineage>
        <taxon>Eukaryota</taxon>
        <taxon>Sar</taxon>
        <taxon>Alveolata</taxon>
        <taxon>Ciliophora</taxon>
        <taxon>Intramacronucleata</taxon>
        <taxon>Oligohymenophorea</taxon>
        <taxon>Peniculida</taxon>
        <taxon>Parameciidae</taxon>
        <taxon>Paramecium</taxon>
    </lineage>
</organism>
<sequence>MSVIQNTSQEIRINNLQTDLKQLSTNTNLYMLQSKDEIATLNEKLNQIINQQSQNTSSINIIQEKLNQRVEEIFIEHEASLISKIKGIEEQKLLQHEEEIKKREEMFNKFIQLDQQVDKLDKKFELKANDKFIVSTIQNNLMNNQLLQQTLIEKSIKLIDDLMKQKIEEMQKWTDEKIQQQYYQIQNFSTYLRKSERVVEELQSAITLTKNSTIQFEKEFTQQINDISQKNQIFKDTIQMQTKGMTTQSTQLKQQFDQLEQTLQNEFNKIHQKQEHIQSQIQTGLDSMNNYIQFCLDSSEQKVFSQCKQEDQNIIEKLTNYFEKRFQTIQEKTIFLEQEINSKAEICNQTKDKLNNFLKGQQVHQRLYQKKDGMPQQSQKQSTKDQLLVIDNLFRYISQIYTQIHKSIQIQENDQYQTIQESTRHSQSCSQVILIAEQSNSTQKINVSPNKSPDRIEKLNTEKQDVKDLRTQISSVDRIHGEIHKNYDKSPYPTIEKQNKVDKIGDEIFSDQKIQESNRYPLLVVGRTQLLDIRPQQDLMSLQQKVKKEQIYLVKDSIIILIKLKDVILHRKDFLKLVLKIQTLAQIEMKFMLSTLSSYSLNMFQTNQQLYKEQTIQINLIFYMLNLKKHSEQDVDSLIESMLRLIEYMNNNPSIKRQIFESFNQEDLQKILKNLNEKKSITLRKVSCIFLCIVLQNEENCENFMKLCDLLPINSKISLNGIPEKMSQYITSDLLQKLNQVQPSENSLCWFYTLQMAKEKLPNLAYFQLNTKELKKSINDFIDPSECMIGTTYRKLPIKPLQTDTQNWSNRNEHHHKMNISPVSKQMASLILPLKEINNPKYYQRYVAKSINQQQFKNILSNTARADTSYDKHQPRSEILKNRYS</sequence>
<reference evidence="3" key="1">
    <citation type="submission" date="2021-01" db="EMBL/GenBank/DDBJ databases">
        <authorList>
            <consortium name="Genoscope - CEA"/>
            <person name="William W."/>
        </authorList>
    </citation>
    <scope>NUCLEOTIDE SEQUENCE</scope>
</reference>
<protein>
    <submittedName>
        <fullName evidence="3">Uncharacterized protein</fullName>
    </submittedName>
</protein>
<keyword evidence="1" id="KW-0175">Coiled coil</keyword>
<comment type="caution">
    <text evidence="3">The sequence shown here is derived from an EMBL/GenBank/DDBJ whole genome shotgun (WGS) entry which is preliminary data.</text>
</comment>
<feature type="coiled-coil region" evidence="1">
    <location>
        <begin position="249"/>
        <end position="276"/>
    </location>
</feature>
<evidence type="ECO:0000313" key="4">
    <source>
        <dbReference type="Proteomes" id="UP000689195"/>
    </source>
</evidence>
<feature type="region of interest" description="Disordered" evidence="2">
    <location>
        <begin position="866"/>
        <end position="885"/>
    </location>
</feature>
<name>A0A8S1SQ90_9CILI</name>
<dbReference type="Proteomes" id="UP000689195">
    <property type="component" value="Unassembled WGS sequence"/>
</dbReference>
<feature type="compositionally biased region" description="Basic and acidic residues" evidence="2">
    <location>
        <begin position="868"/>
        <end position="885"/>
    </location>
</feature>
<dbReference type="OrthoDB" id="289697at2759"/>
<accession>A0A8S1SQ90</accession>
<dbReference type="AlphaFoldDB" id="A0A8S1SQ90"/>
<evidence type="ECO:0000256" key="2">
    <source>
        <dbReference type="SAM" id="MobiDB-lite"/>
    </source>
</evidence>